<dbReference type="PROSITE" id="PS50011">
    <property type="entry name" value="PROTEIN_KINASE_DOM"/>
    <property type="match status" value="1"/>
</dbReference>
<evidence type="ECO:0000256" key="1">
    <source>
        <dbReference type="ARBA" id="ARBA00006485"/>
    </source>
</evidence>
<dbReference type="GO" id="GO:0005737">
    <property type="term" value="C:cytoplasm"/>
    <property type="evidence" value="ECO:0000318"/>
    <property type="project" value="GO_Central"/>
</dbReference>
<dbReference type="KEGG" id="smo:SELMODRAFT_405746"/>
<dbReference type="Gramene" id="EFJ34423">
    <property type="protein sequence ID" value="EFJ34423"/>
    <property type="gene ID" value="SELMODRAFT_405746"/>
</dbReference>
<dbReference type="EMBL" id="GL377569">
    <property type="protein sequence ID" value="EFJ34423.1"/>
    <property type="molecule type" value="Genomic_DNA"/>
</dbReference>
<dbReference type="HOGENOM" id="CLU_000288_181_1_1"/>
<accession>D8QZK8</accession>
<keyword evidence="4" id="KW-0547">Nucleotide-binding</keyword>
<dbReference type="SUPFAM" id="SSF56112">
    <property type="entry name" value="Protein kinase-like (PK-like)"/>
    <property type="match status" value="1"/>
</dbReference>
<organism evidence="9">
    <name type="scientific">Selaginella moellendorffii</name>
    <name type="common">Spikemoss</name>
    <dbReference type="NCBI Taxonomy" id="88036"/>
    <lineage>
        <taxon>Eukaryota</taxon>
        <taxon>Viridiplantae</taxon>
        <taxon>Streptophyta</taxon>
        <taxon>Embryophyta</taxon>
        <taxon>Tracheophyta</taxon>
        <taxon>Lycopodiopsida</taxon>
        <taxon>Selaginellales</taxon>
        <taxon>Selaginellaceae</taxon>
        <taxon>Selaginella</taxon>
    </lineage>
</organism>
<dbReference type="AlphaFoldDB" id="D8QZK8"/>
<dbReference type="OrthoDB" id="204883at2759"/>
<dbReference type="PANTHER" id="PTHR24056:SF546">
    <property type="entry name" value="CYCLIN-DEPENDENT KINASE 12"/>
    <property type="match status" value="1"/>
</dbReference>
<proteinExistence type="inferred from homology"/>
<evidence type="ECO:0000259" key="7">
    <source>
        <dbReference type="PROSITE" id="PS50011"/>
    </source>
</evidence>
<evidence type="ECO:0000256" key="6">
    <source>
        <dbReference type="ARBA" id="ARBA00022840"/>
    </source>
</evidence>
<dbReference type="GO" id="GO:0044773">
    <property type="term" value="P:mitotic DNA damage checkpoint signaling"/>
    <property type="evidence" value="ECO:0000318"/>
    <property type="project" value="GO_Central"/>
</dbReference>
<dbReference type="InterPro" id="IPR008271">
    <property type="entry name" value="Ser/Thr_kinase_AS"/>
</dbReference>
<sequence>MADYVWASDARLLGAGADGEVRVGFHRKTGDKVAMKKMYEHEYLYDTIINESEILEEVAHDNVVNLLGLTCNNQGTFMVMELMDGSLRDVVSSRKLGEHDIKAVMRQILEGLAWIHAHRIVHQDIKTSNVLVKRDGEKNKLVVKLADFTTARRLQTRPWSNEVGTLTFNAPELLKGATSFGTAIDVWGAGCIFAEMLLGSNPFDVPDEEDGDSLNYFVADFAKKLDIDGCGMGYQDRRRERARERILEKMAWWKAEDVRSGIKDPNAVELLKRMLAIDPARRISAQNALKMPYFQEKADDTFVEARRVLPTMATASANLRPAWLKINNAAPSIATM</sequence>
<dbReference type="Gene3D" id="1.10.510.10">
    <property type="entry name" value="Transferase(Phosphotransferase) domain 1"/>
    <property type="match status" value="1"/>
</dbReference>
<dbReference type="InParanoid" id="D8QZK8"/>
<evidence type="ECO:0000256" key="3">
    <source>
        <dbReference type="ARBA" id="ARBA00022679"/>
    </source>
</evidence>
<evidence type="ECO:0000256" key="5">
    <source>
        <dbReference type="ARBA" id="ARBA00022777"/>
    </source>
</evidence>
<dbReference type="Gene3D" id="3.30.200.20">
    <property type="entry name" value="Phosphorylase Kinase, domain 1"/>
    <property type="match status" value="1"/>
</dbReference>
<dbReference type="PANTHER" id="PTHR24056">
    <property type="entry name" value="CELL DIVISION PROTEIN KINASE"/>
    <property type="match status" value="1"/>
</dbReference>
<dbReference type="GO" id="GO:0004674">
    <property type="term" value="F:protein serine/threonine kinase activity"/>
    <property type="evidence" value="ECO:0000318"/>
    <property type="project" value="GO_Central"/>
</dbReference>
<comment type="similarity">
    <text evidence="1">Belongs to the protein kinase superfamily. CMGC Ser/Thr protein kinase family. CDC2/CDKX subfamily.</text>
</comment>
<feature type="domain" description="Protein kinase" evidence="7">
    <location>
        <begin position="7"/>
        <end position="294"/>
    </location>
</feature>
<dbReference type="InterPro" id="IPR011009">
    <property type="entry name" value="Kinase-like_dom_sf"/>
</dbReference>
<evidence type="ECO:0000313" key="9">
    <source>
        <dbReference type="Proteomes" id="UP000001514"/>
    </source>
</evidence>
<dbReference type="InterPro" id="IPR050108">
    <property type="entry name" value="CDK"/>
</dbReference>
<evidence type="ECO:0000313" key="8">
    <source>
        <dbReference type="EMBL" id="EFJ34423.1"/>
    </source>
</evidence>
<dbReference type="Pfam" id="PF00069">
    <property type="entry name" value="Pkinase"/>
    <property type="match status" value="1"/>
</dbReference>
<dbReference type="STRING" id="88036.D8QZK8"/>
<dbReference type="Proteomes" id="UP000001514">
    <property type="component" value="Unassembled WGS sequence"/>
</dbReference>
<gene>
    <name evidence="8" type="ORF">SELMODRAFT_405746</name>
</gene>
<keyword evidence="3" id="KW-0808">Transferase</keyword>
<keyword evidence="2" id="KW-0723">Serine/threonine-protein kinase</keyword>
<protein>
    <recommendedName>
        <fullName evidence="7">Protein kinase domain-containing protein</fullName>
    </recommendedName>
</protein>
<keyword evidence="5" id="KW-0418">Kinase</keyword>
<reference evidence="8 9" key="1">
    <citation type="journal article" date="2011" name="Science">
        <title>The Selaginella genome identifies genetic changes associated with the evolution of vascular plants.</title>
        <authorList>
            <person name="Banks J.A."/>
            <person name="Nishiyama T."/>
            <person name="Hasebe M."/>
            <person name="Bowman J.L."/>
            <person name="Gribskov M."/>
            <person name="dePamphilis C."/>
            <person name="Albert V.A."/>
            <person name="Aono N."/>
            <person name="Aoyama T."/>
            <person name="Ambrose B.A."/>
            <person name="Ashton N.W."/>
            <person name="Axtell M.J."/>
            <person name="Barker E."/>
            <person name="Barker M.S."/>
            <person name="Bennetzen J.L."/>
            <person name="Bonawitz N.D."/>
            <person name="Chapple C."/>
            <person name="Cheng C."/>
            <person name="Correa L.G."/>
            <person name="Dacre M."/>
            <person name="DeBarry J."/>
            <person name="Dreyer I."/>
            <person name="Elias M."/>
            <person name="Engstrom E.M."/>
            <person name="Estelle M."/>
            <person name="Feng L."/>
            <person name="Finet C."/>
            <person name="Floyd S.K."/>
            <person name="Frommer W.B."/>
            <person name="Fujita T."/>
            <person name="Gramzow L."/>
            <person name="Gutensohn M."/>
            <person name="Harholt J."/>
            <person name="Hattori M."/>
            <person name="Heyl A."/>
            <person name="Hirai T."/>
            <person name="Hiwatashi Y."/>
            <person name="Ishikawa M."/>
            <person name="Iwata M."/>
            <person name="Karol K.G."/>
            <person name="Koehler B."/>
            <person name="Kolukisaoglu U."/>
            <person name="Kubo M."/>
            <person name="Kurata T."/>
            <person name="Lalonde S."/>
            <person name="Li K."/>
            <person name="Li Y."/>
            <person name="Litt A."/>
            <person name="Lyons E."/>
            <person name="Manning G."/>
            <person name="Maruyama T."/>
            <person name="Michael T.P."/>
            <person name="Mikami K."/>
            <person name="Miyazaki S."/>
            <person name="Morinaga S."/>
            <person name="Murata T."/>
            <person name="Mueller-Roeber B."/>
            <person name="Nelson D.R."/>
            <person name="Obara M."/>
            <person name="Oguri Y."/>
            <person name="Olmstead R.G."/>
            <person name="Onodera N."/>
            <person name="Petersen B.L."/>
            <person name="Pils B."/>
            <person name="Prigge M."/>
            <person name="Rensing S.A."/>
            <person name="Riano-Pachon D.M."/>
            <person name="Roberts A.W."/>
            <person name="Sato Y."/>
            <person name="Scheller H.V."/>
            <person name="Schulz B."/>
            <person name="Schulz C."/>
            <person name="Shakirov E.V."/>
            <person name="Shibagaki N."/>
            <person name="Shinohara N."/>
            <person name="Shippen D.E."/>
            <person name="Soerensen I."/>
            <person name="Sotooka R."/>
            <person name="Sugimoto N."/>
            <person name="Sugita M."/>
            <person name="Sumikawa N."/>
            <person name="Tanurdzic M."/>
            <person name="Theissen G."/>
            <person name="Ulvskov P."/>
            <person name="Wakazuki S."/>
            <person name="Weng J.K."/>
            <person name="Willats W.W."/>
            <person name="Wipf D."/>
            <person name="Wolf P.G."/>
            <person name="Yang L."/>
            <person name="Zimmer A.D."/>
            <person name="Zhu Q."/>
            <person name="Mitros T."/>
            <person name="Hellsten U."/>
            <person name="Loque D."/>
            <person name="Otillar R."/>
            <person name="Salamov A."/>
            <person name="Schmutz J."/>
            <person name="Shapiro H."/>
            <person name="Lindquist E."/>
            <person name="Lucas S."/>
            <person name="Rokhsar D."/>
            <person name="Grigoriev I.V."/>
        </authorList>
    </citation>
    <scope>NUCLEOTIDE SEQUENCE [LARGE SCALE GENOMIC DNA]</scope>
</reference>
<dbReference type="PROSITE" id="PS00108">
    <property type="entry name" value="PROTEIN_KINASE_ST"/>
    <property type="match status" value="1"/>
</dbReference>
<evidence type="ECO:0000256" key="2">
    <source>
        <dbReference type="ARBA" id="ARBA00022527"/>
    </source>
</evidence>
<dbReference type="SMART" id="SM00220">
    <property type="entry name" value="S_TKc"/>
    <property type="match status" value="1"/>
</dbReference>
<dbReference type="GO" id="GO:0005524">
    <property type="term" value="F:ATP binding"/>
    <property type="evidence" value="ECO:0007669"/>
    <property type="project" value="UniProtKB-KW"/>
</dbReference>
<evidence type="ECO:0000256" key="4">
    <source>
        <dbReference type="ARBA" id="ARBA00022741"/>
    </source>
</evidence>
<keyword evidence="6" id="KW-0067">ATP-binding</keyword>
<dbReference type="eggNOG" id="KOG0661">
    <property type="taxonomic scope" value="Eukaryota"/>
</dbReference>
<dbReference type="GO" id="GO:0005634">
    <property type="term" value="C:nucleus"/>
    <property type="evidence" value="ECO:0000318"/>
    <property type="project" value="GO_Central"/>
</dbReference>
<name>D8QZK8_SELML</name>
<dbReference type="InterPro" id="IPR000719">
    <property type="entry name" value="Prot_kinase_dom"/>
</dbReference>
<keyword evidence="9" id="KW-1185">Reference proteome</keyword>